<dbReference type="Pfam" id="PF13637">
    <property type="entry name" value="Ank_4"/>
    <property type="match status" value="1"/>
</dbReference>
<keyword evidence="1" id="KW-0677">Repeat</keyword>
<accession>A0A0G4HNF5</accession>
<dbReference type="SUPFAM" id="SSF48403">
    <property type="entry name" value="Ankyrin repeat"/>
    <property type="match status" value="1"/>
</dbReference>
<feature type="repeat" description="ANK" evidence="3">
    <location>
        <begin position="186"/>
        <end position="218"/>
    </location>
</feature>
<dbReference type="EMBL" id="CDMZ01003251">
    <property type="protein sequence ID" value="CEM45704.1"/>
    <property type="molecule type" value="Genomic_DNA"/>
</dbReference>
<dbReference type="InterPro" id="IPR002110">
    <property type="entry name" value="Ankyrin_rpt"/>
</dbReference>
<proteinExistence type="predicted"/>
<dbReference type="PANTHER" id="PTHR24198:SF165">
    <property type="entry name" value="ANKYRIN REPEAT-CONTAINING PROTEIN-RELATED"/>
    <property type="match status" value="1"/>
</dbReference>
<evidence type="ECO:0000256" key="3">
    <source>
        <dbReference type="PROSITE-ProRule" id="PRU00023"/>
    </source>
</evidence>
<evidence type="ECO:0000256" key="2">
    <source>
        <dbReference type="ARBA" id="ARBA00023043"/>
    </source>
</evidence>
<dbReference type="AlphaFoldDB" id="A0A0G4HNF5"/>
<dbReference type="PANTHER" id="PTHR24198">
    <property type="entry name" value="ANKYRIN REPEAT AND PROTEIN KINASE DOMAIN-CONTAINING PROTEIN"/>
    <property type="match status" value="1"/>
</dbReference>
<sequence>MDPDRRCYAADSLSVLMDAVDVNLLQSLLSNGLSSALEEAVQSQCEDVMRGLELVLNCLGPHEKTANSVLWRAIQCNNCAAFPLLAKAGADPVSVRCALKVAIEQKHTESMKALISGGVCVTSKDWCPARSLLEWAVGDVLSIQRTSEYLSFFSELVHALSALPQGKELLNVRSKYFGDHLFCVGWKATCVQVAVHQGRPDVVEILVKAGADLSVHDGMSNTPMYLAAEKEDVQMLRTLVDLGAVWTPAEAQAWVQYACDRDCSQEVLDFLHGLVAGGHAG</sequence>
<dbReference type="VEuPathDB" id="CryptoDB:Cvel_29433"/>
<keyword evidence="2 3" id="KW-0040">ANK repeat</keyword>
<reference evidence="4" key="1">
    <citation type="submission" date="2014-11" db="EMBL/GenBank/DDBJ databases">
        <authorList>
            <person name="Otto D Thomas"/>
            <person name="Naeem Raeece"/>
        </authorList>
    </citation>
    <scope>NUCLEOTIDE SEQUENCE</scope>
</reference>
<dbReference type="InterPro" id="IPR036770">
    <property type="entry name" value="Ankyrin_rpt-contain_sf"/>
</dbReference>
<name>A0A0G4HNF5_9ALVE</name>
<dbReference type="Gene3D" id="1.25.40.20">
    <property type="entry name" value="Ankyrin repeat-containing domain"/>
    <property type="match status" value="1"/>
</dbReference>
<dbReference type="PROSITE" id="PS50088">
    <property type="entry name" value="ANK_REPEAT"/>
    <property type="match status" value="1"/>
</dbReference>
<organism evidence="4">
    <name type="scientific">Chromera velia CCMP2878</name>
    <dbReference type="NCBI Taxonomy" id="1169474"/>
    <lineage>
        <taxon>Eukaryota</taxon>
        <taxon>Sar</taxon>
        <taxon>Alveolata</taxon>
        <taxon>Colpodellida</taxon>
        <taxon>Chromeraceae</taxon>
        <taxon>Chromera</taxon>
    </lineage>
</organism>
<dbReference type="SMART" id="SM00248">
    <property type="entry name" value="ANK"/>
    <property type="match status" value="3"/>
</dbReference>
<evidence type="ECO:0000313" key="4">
    <source>
        <dbReference type="EMBL" id="CEM45704.1"/>
    </source>
</evidence>
<protein>
    <submittedName>
        <fullName evidence="4">Uncharacterized protein</fullName>
    </submittedName>
</protein>
<evidence type="ECO:0000256" key="1">
    <source>
        <dbReference type="ARBA" id="ARBA00022737"/>
    </source>
</evidence>
<gene>
    <name evidence="4" type="ORF">Cvel_29433</name>
</gene>
<dbReference type="GO" id="GO:0005737">
    <property type="term" value="C:cytoplasm"/>
    <property type="evidence" value="ECO:0007669"/>
    <property type="project" value="TreeGrafter"/>
</dbReference>